<dbReference type="Pfam" id="PF13894">
    <property type="entry name" value="zf-C2H2_4"/>
    <property type="match status" value="1"/>
</dbReference>
<evidence type="ECO:0000256" key="1">
    <source>
        <dbReference type="ARBA" id="ARBA00004123"/>
    </source>
</evidence>
<dbReference type="GO" id="GO:0000981">
    <property type="term" value="F:DNA-binding transcription factor activity, RNA polymerase II-specific"/>
    <property type="evidence" value="ECO:0007669"/>
    <property type="project" value="TreeGrafter"/>
</dbReference>
<dbReference type="GO" id="GO:0005634">
    <property type="term" value="C:nucleus"/>
    <property type="evidence" value="ECO:0007669"/>
    <property type="project" value="UniProtKB-SubCell"/>
</dbReference>
<comment type="subcellular location">
    <subcellularLocation>
        <location evidence="1">Nucleus</location>
    </subcellularLocation>
</comment>
<dbReference type="PANTHER" id="PTHR24408:SF58">
    <property type="entry name" value="TRANSCRIPTION FACTOR (TFIIIA), PUTATIVE (AFU_ORTHOLOGUE AFUA_1G05150)-RELATED"/>
    <property type="match status" value="1"/>
</dbReference>
<dbReference type="PROSITE" id="PS50157">
    <property type="entry name" value="ZINC_FINGER_C2H2_2"/>
    <property type="match status" value="4"/>
</dbReference>
<feature type="compositionally biased region" description="Polar residues" evidence="7">
    <location>
        <begin position="780"/>
        <end position="790"/>
    </location>
</feature>
<evidence type="ECO:0000256" key="7">
    <source>
        <dbReference type="SAM" id="MobiDB-lite"/>
    </source>
</evidence>
<dbReference type="VEuPathDB" id="VectorBase:AALB000472"/>
<evidence type="ECO:0000256" key="3">
    <source>
        <dbReference type="ARBA" id="ARBA00022737"/>
    </source>
</evidence>
<dbReference type="GO" id="GO:0043565">
    <property type="term" value="F:sequence-specific DNA binding"/>
    <property type="evidence" value="ECO:0007669"/>
    <property type="project" value="TreeGrafter"/>
</dbReference>
<dbReference type="STRING" id="7167.A0A182F1Z1"/>
<evidence type="ECO:0000256" key="4">
    <source>
        <dbReference type="ARBA" id="ARBA00022771"/>
    </source>
</evidence>
<keyword evidence="3" id="KW-0677">Repeat</keyword>
<accession>A0A182F1Z1</accession>
<evidence type="ECO:0000313" key="8">
    <source>
        <dbReference type="EnsemblMetazoa" id="AALB000472-PA"/>
    </source>
</evidence>
<dbReference type="GO" id="GO:0008270">
    <property type="term" value="F:zinc ion binding"/>
    <property type="evidence" value="ECO:0007669"/>
    <property type="project" value="UniProtKB-UniRule"/>
</dbReference>
<dbReference type="EnsemblMetazoa" id="AALB000472-RA">
    <property type="protein sequence ID" value="AALB000472-PA"/>
    <property type="gene ID" value="AALB000472"/>
</dbReference>
<reference evidence="8" key="2">
    <citation type="submission" date="2022-08" db="UniProtKB">
        <authorList>
            <consortium name="EnsemblMetazoa"/>
        </authorList>
    </citation>
    <scope>IDENTIFICATION</scope>
    <source>
        <strain evidence="8">STECLA/ALBI9_A</strain>
    </source>
</reference>
<dbReference type="SUPFAM" id="SSF57716">
    <property type="entry name" value="Glucocorticoid receptor-like (DNA-binding domain)"/>
    <property type="match status" value="1"/>
</dbReference>
<dbReference type="SMART" id="SM00355">
    <property type="entry name" value="ZnF_C2H2"/>
    <property type="match status" value="5"/>
</dbReference>
<keyword evidence="9" id="KW-1185">Reference proteome</keyword>
<dbReference type="PANTHER" id="PTHR24408">
    <property type="entry name" value="ZINC FINGER PROTEIN"/>
    <property type="match status" value="1"/>
</dbReference>
<dbReference type="Gene3D" id="3.30.160.60">
    <property type="entry name" value="Classic Zinc Finger"/>
    <property type="match status" value="3"/>
</dbReference>
<reference evidence="8 9" key="1">
    <citation type="journal article" date="2017" name="G3 (Bethesda)">
        <title>The Physical Genome Mapping of Anopheles albimanus Corrected Scaffold Misassemblies and Identified Interarm Rearrangements in Genus Anopheles.</title>
        <authorList>
            <person name="Artemov G.N."/>
            <person name="Peery A.N."/>
            <person name="Jiang X."/>
            <person name="Tu Z."/>
            <person name="Stegniy V.N."/>
            <person name="Sharakhova M.V."/>
            <person name="Sharakhov I.V."/>
        </authorList>
    </citation>
    <scope>NUCLEOTIDE SEQUENCE [LARGE SCALE GENOMIC DNA]</scope>
    <source>
        <strain evidence="8 9">ALBI9_A</strain>
    </source>
</reference>
<feature type="compositionally biased region" description="Polar residues" evidence="7">
    <location>
        <begin position="742"/>
        <end position="754"/>
    </location>
</feature>
<protein>
    <recommendedName>
        <fullName evidence="10">Protein krueppel</fullName>
    </recommendedName>
</protein>
<feature type="region of interest" description="Disordered" evidence="7">
    <location>
        <begin position="587"/>
        <end position="797"/>
    </location>
</feature>
<dbReference type="PROSITE" id="PS51915">
    <property type="entry name" value="ZAD"/>
    <property type="match status" value="1"/>
</dbReference>
<keyword evidence="4" id="KW-0863">Zinc-finger</keyword>
<dbReference type="Gene3D" id="3.40.1800.20">
    <property type="match status" value="1"/>
</dbReference>
<dbReference type="InterPro" id="IPR013087">
    <property type="entry name" value="Znf_C2H2_type"/>
</dbReference>
<keyword evidence="5" id="KW-0862">Zinc</keyword>
<dbReference type="SMART" id="SM00868">
    <property type="entry name" value="zf-AD"/>
    <property type="match status" value="2"/>
</dbReference>
<feature type="region of interest" description="Disordered" evidence="7">
    <location>
        <begin position="471"/>
        <end position="507"/>
    </location>
</feature>
<dbReference type="Proteomes" id="UP000069272">
    <property type="component" value="Chromosome 2L"/>
</dbReference>
<feature type="compositionally biased region" description="Basic and acidic residues" evidence="7">
    <location>
        <begin position="597"/>
        <end position="608"/>
    </location>
</feature>
<feature type="compositionally biased region" description="Low complexity" evidence="7">
    <location>
        <begin position="654"/>
        <end position="671"/>
    </location>
</feature>
<dbReference type="InterPro" id="IPR012934">
    <property type="entry name" value="Znf_AD"/>
</dbReference>
<keyword evidence="2" id="KW-0479">Metal-binding</keyword>
<proteinExistence type="predicted"/>
<name>A0A182F1Z1_ANOAL</name>
<dbReference type="AlphaFoldDB" id="A0A182F1Z1"/>
<evidence type="ECO:0000256" key="6">
    <source>
        <dbReference type="ARBA" id="ARBA00023242"/>
    </source>
</evidence>
<dbReference type="Pfam" id="PF00096">
    <property type="entry name" value="zf-C2H2"/>
    <property type="match status" value="1"/>
</dbReference>
<evidence type="ECO:0000256" key="5">
    <source>
        <dbReference type="ARBA" id="ARBA00022833"/>
    </source>
</evidence>
<dbReference type="Pfam" id="PF07776">
    <property type="entry name" value="zf-AD"/>
    <property type="match status" value="1"/>
</dbReference>
<dbReference type="FunFam" id="3.30.160.60:FF:000145">
    <property type="entry name" value="Zinc finger protein 574"/>
    <property type="match status" value="1"/>
</dbReference>
<evidence type="ECO:0000256" key="2">
    <source>
        <dbReference type="ARBA" id="ARBA00022723"/>
    </source>
</evidence>
<evidence type="ECO:0008006" key="10">
    <source>
        <dbReference type="Google" id="ProtNLM"/>
    </source>
</evidence>
<feature type="compositionally biased region" description="Polar residues" evidence="7">
    <location>
        <begin position="701"/>
        <end position="713"/>
    </location>
</feature>
<keyword evidence="6" id="KW-0539">Nucleus</keyword>
<feature type="region of interest" description="Disordered" evidence="7">
    <location>
        <begin position="180"/>
        <end position="267"/>
    </location>
</feature>
<dbReference type="PROSITE" id="PS00028">
    <property type="entry name" value="ZINC_FINGER_C2H2_1"/>
    <property type="match status" value="5"/>
</dbReference>
<sequence>MASQALKRREEELRTKYVCRFCLEPDASLLSKIYEKESRPSTAPLTLQIMACVAIEVYPGDGMPEFICSTCRGVMEHSYQFKQICKKADTLLKSFLTTGEWPAKLTVSKLIPQSPPATVSKATDSKAAVPKGIVSVSIPHTGPKQSLEKAVPSKVSLGAAQETKPVIKTEKTSPRIIVLDTNSLQQIKKGQPVTAASQPPPTPLRTAGPQHTSTPIVRRSANKPPIAAQEVQLAEPDPEPEAKPKLAPPKPAPAVKKPKILNGLGKPPVPKVEESFVTTGDGTVQMVIKPTNEASVDSDAQGLERHEAAHATNQPFKCEYCHLSFMSKVKLSRHLAAHAGSRPYPCRLCSKSFLLSHHLTRHLRSHGTSDQAQYRCGDCDKVFKDQNSLIYHSAQHATESLTCPLCREQFEDVEQVVEHIQCHSDSPQFLCDYCDLMFIAKEKLEAHWKQMHLDELAQERSWAQHKQIMEEDGAQRCASMEGEDAQQQSAQDDDSQEDPLLTNEQRTRQITIDGELIESDLLLESDVAGFDDGNGIYLYDDNGEIFRDQPEMENNLVYEVTELELAPKEEQNHEPLPLADPLAIRKSKVSSQPNESSKAKTPADESSKKVNRQTTMENHFNKNTKKTVSEVLKNLPKGVTVKKPTPSGKEQEKQVAPAAKVAPKLMVAPAATEQKRNTLPVLPARTASTPAKKAPAEALKRSSSGNTEKSSSPKAKARVVSKDGPQAAPQEKFVSVKAAAETKTSNKPVTSVASRPSVGVKRPAEPARSSPGEEAGPSKRQMTQRTTSNVLKVDPNIRRAMKRVASGTPIGKPIEMNVGGEKIKMHKVYMAKTGQANQAKLRSK</sequence>
<organism evidence="8 9">
    <name type="scientific">Anopheles albimanus</name>
    <name type="common">New world malaria mosquito</name>
    <dbReference type="NCBI Taxonomy" id="7167"/>
    <lineage>
        <taxon>Eukaryota</taxon>
        <taxon>Metazoa</taxon>
        <taxon>Ecdysozoa</taxon>
        <taxon>Arthropoda</taxon>
        <taxon>Hexapoda</taxon>
        <taxon>Insecta</taxon>
        <taxon>Pterygota</taxon>
        <taxon>Neoptera</taxon>
        <taxon>Endopterygota</taxon>
        <taxon>Diptera</taxon>
        <taxon>Nematocera</taxon>
        <taxon>Culicoidea</taxon>
        <taxon>Culicidae</taxon>
        <taxon>Anophelinae</taxon>
        <taxon>Anopheles</taxon>
    </lineage>
</organism>
<evidence type="ECO:0000313" key="9">
    <source>
        <dbReference type="Proteomes" id="UP000069272"/>
    </source>
</evidence>
<dbReference type="VEuPathDB" id="VectorBase:AALB20_025942"/>
<dbReference type="InterPro" id="IPR036236">
    <property type="entry name" value="Znf_C2H2_sf"/>
</dbReference>
<dbReference type="SUPFAM" id="SSF57667">
    <property type="entry name" value="beta-beta-alpha zinc fingers"/>
    <property type="match status" value="3"/>
</dbReference>